<protein>
    <submittedName>
        <fullName evidence="4">Cytoskeleton protein RodZ</fullName>
    </submittedName>
</protein>
<name>A0A1C7F886_9VIBR</name>
<dbReference type="InterPro" id="IPR025194">
    <property type="entry name" value="RodZ-like_C"/>
</dbReference>
<dbReference type="Pfam" id="PF13413">
    <property type="entry name" value="HTH_25"/>
    <property type="match status" value="1"/>
</dbReference>
<keyword evidence="5" id="KW-1185">Reference proteome</keyword>
<dbReference type="Pfam" id="PF13464">
    <property type="entry name" value="RodZ_C"/>
    <property type="match status" value="1"/>
</dbReference>
<dbReference type="AlphaFoldDB" id="A0A1C7F886"/>
<reference evidence="4 5" key="1">
    <citation type="submission" date="2016-07" db="EMBL/GenBank/DDBJ databases">
        <title>Genome sequencing of Vibrio scophthalmi strain VS-05, an isolated from Paralichthys olivaceus.</title>
        <authorList>
            <person name="Han H.-J."/>
        </authorList>
    </citation>
    <scope>NUCLEOTIDE SEQUENCE [LARGE SCALE GENOMIC DNA]</scope>
    <source>
        <strain evidence="4 5">VS-05</strain>
    </source>
</reference>
<dbReference type="GeneID" id="96871494"/>
<dbReference type="STRING" id="45658.VSVS12_02451"/>
<feature type="region of interest" description="Disordered" evidence="1">
    <location>
        <begin position="203"/>
        <end position="233"/>
    </location>
</feature>
<dbReference type="RefSeq" id="WP_009386278.1">
    <property type="nucleotide sequence ID" value="NZ_CP016414.1"/>
</dbReference>
<keyword evidence="2" id="KW-1133">Transmembrane helix</keyword>
<dbReference type="Proteomes" id="UP000092528">
    <property type="component" value="Chromosome 1"/>
</dbReference>
<organism evidence="4 5">
    <name type="scientific">Vibrio scophthalmi</name>
    <dbReference type="NCBI Taxonomy" id="45658"/>
    <lineage>
        <taxon>Bacteria</taxon>
        <taxon>Pseudomonadati</taxon>
        <taxon>Pseudomonadota</taxon>
        <taxon>Gammaproteobacteria</taxon>
        <taxon>Vibrionales</taxon>
        <taxon>Vibrionaceae</taxon>
        <taxon>Vibrio</taxon>
    </lineage>
</organism>
<dbReference type="GO" id="GO:0003677">
    <property type="term" value="F:DNA binding"/>
    <property type="evidence" value="ECO:0007669"/>
    <property type="project" value="InterPro"/>
</dbReference>
<feature type="domain" description="Cytoskeleton protein RodZ-like C-terminal" evidence="3">
    <location>
        <begin position="245"/>
        <end position="316"/>
    </location>
</feature>
<keyword evidence="2" id="KW-0812">Transmembrane</keyword>
<dbReference type="PANTHER" id="PTHR34475:SF1">
    <property type="entry name" value="CYTOSKELETON PROTEIN RODZ"/>
    <property type="match status" value="1"/>
</dbReference>
<accession>A0A1C7F886</accession>
<proteinExistence type="predicted"/>
<evidence type="ECO:0000313" key="4">
    <source>
        <dbReference type="EMBL" id="ANU35623.1"/>
    </source>
</evidence>
<dbReference type="CDD" id="cd00093">
    <property type="entry name" value="HTH_XRE"/>
    <property type="match status" value="1"/>
</dbReference>
<feature type="transmembrane region" description="Helical" evidence="2">
    <location>
        <begin position="118"/>
        <end position="138"/>
    </location>
</feature>
<evidence type="ECO:0000256" key="2">
    <source>
        <dbReference type="SAM" id="Phobius"/>
    </source>
</evidence>
<dbReference type="EMBL" id="CP016414">
    <property type="protein sequence ID" value="ANU35623.1"/>
    <property type="molecule type" value="Genomic_DNA"/>
</dbReference>
<evidence type="ECO:0000313" key="5">
    <source>
        <dbReference type="Proteomes" id="UP000092528"/>
    </source>
</evidence>
<dbReference type="SUPFAM" id="SSF47413">
    <property type="entry name" value="lambda repressor-like DNA-binding domains"/>
    <property type="match status" value="1"/>
</dbReference>
<dbReference type="InterPro" id="IPR050400">
    <property type="entry name" value="Bact_Cytoskel_RodZ"/>
</dbReference>
<dbReference type="InterPro" id="IPR001387">
    <property type="entry name" value="Cro/C1-type_HTH"/>
</dbReference>
<dbReference type="InterPro" id="IPR010982">
    <property type="entry name" value="Lambda_DNA-bd_dom_sf"/>
</dbReference>
<evidence type="ECO:0000259" key="3">
    <source>
        <dbReference type="Pfam" id="PF13464"/>
    </source>
</evidence>
<gene>
    <name evidence="4" type="ORF">VSVS05_00490</name>
</gene>
<dbReference type="PANTHER" id="PTHR34475">
    <property type="match status" value="1"/>
</dbReference>
<dbReference type="NCBIfam" id="NF008109">
    <property type="entry name" value="PRK10856.1"/>
    <property type="match status" value="1"/>
</dbReference>
<keyword evidence="2" id="KW-0472">Membrane</keyword>
<evidence type="ECO:0000256" key="1">
    <source>
        <dbReference type="SAM" id="MobiDB-lite"/>
    </source>
</evidence>
<dbReference type="Gene3D" id="1.10.260.40">
    <property type="entry name" value="lambda repressor-like DNA-binding domains"/>
    <property type="match status" value="1"/>
</dbReference>
<dbReference type="PATRIC" id="fig|45658.7.peg.457"/>
<sequence>MNTDQPTPVTDDNVDTILVEAGTILKQKREELGLSKKQVADRLRLRLTLIEQIESNQFEADQVATFTRGYLRSYAKIVGIDEAVVLAALDERMGTQPQEQTMKSFSRKTNREKHDSRIMALTWGILAVIVAISSVWWWQNQQKDVVEIAVEEQPAVVAPAPEVSMQSVTEAENALTAEEQAPQVDELEPATDELATSTIENSAEAANDAGDTTTDSEAKVEDEATATESVNETTTPAAVNANLMQMNFSDDCWVQVKDAAGKTLTSGIKKAGQTLEVEGKKPYKVILGAPENVSITLASEPVDLSGYTAGKVARFTLP</sequence>